<dbReference type="Gene3D" id="3.30.50.10">
    <property type="entry name" value="Erythroid Transcription Factor GATA-1, subunit A"/>
    <property type="match status" value="1"/>
</dbReference>
<evidence type="ECO:0000313" key="10">
    <source>
        <dbReference type="Proteomes" id="UP000616885"/>
    </source>
</evidence>
<organism evidence="9 10">
    <name type="scientific">Bionectria ochroleuca</name>
    <name type="common">Gliocladium roseum</name>
    <dbReference type="NCBI Taxonomy" id="29856"/>
    <lineage>
        <taxon>Eukaryota</taxon>
        <taxon>Fungi</taxon>
        <taxon>Dikarya</taxon>
        <taxon>Ascomycota</taxon>
        <taxon>Pezizomycotina</taxon>
        <taxon>Sordariomycetes</taxon>
        <taxon>Hypocreomycetidae</taxon>
        <taxon>Hypocreales</taxon>
        <taxon>Bionectriaceae</taxon>
        <taxon>Clonostachys</taxon>
    </lineage>
</organism>
<evidence type="ECO:0000256" key="4">
    <source>
        <dbReference type="ARBA" id="ARBA00023015"/>
    </source>
</evidence>
<dbReference type="Proteomes" id="UP000616885">
    <property type="component" value="Unassembled WGS sequence"/>
</dbReference>
<dbReference type="PROSITE" id="PS00344">
    <property type="entry name" value="GATA_ZN_FINGER_1"/>
    <property type="match status" value="1"/>
</dbReference>
<dbReference type="Pfam" id="PF00320">
    <property type="entry name" value="GATA"/>
    <property type="match status" value="1"/>
</dbReference>
<evidence type="ECO:0000256" key="3">
    <source>
        <dbReference type="ARBA" id="ARBA00022833"/>
    </source>
</evidence>
<evidence type="ECO:0000256" key="6">
    <source>
        <dbReference type="PROSITE-ProRule" id="PRU00094"/>
    </source>
</evidence>
<feature type="region of interest" description="Disordered" evidence="7">
    <location>
        <begin position="91"/>
        <end position="111"/>
    </location>
</feature>
<feature type="region of interest" description="Disordered" evidence="7">
    <location>
        <begin position="174"/>
        <end position="209"/>
    </location>
</feature>
<dbReference type="GO" id="GO:0008270">
    <property type="term" value="F:zinc ion binding"/>
    <property type="evidence" value="ECO:0007669"/>
    <property type="project" value="UniProtKB-KW"/>
</dbReference>
<evidence type="ECO:0000256" key="7">
    <source>
        <dbReference type="SAM" id="MobiDB-lite"/>
    </source>
</evidence>
<evidence type="ECO:0000256" key="2">
    <source>
        <dbReference type="ARBA" id="ARBA00022771"/>
    </source>
</evidence>
<keyword evidence="5" id="KW-0804">Transcription</keyword>
<dbReference type="AlphaFoldDB" id="A0A8H7KD95"/>
<name>A0A8H7KD95_BIOOC</name>
<gene>
    <name evidence="9" type="ORF">IM811_002385</name>
</gene>
<keyword evidence="4" id="KW-0805">Transcription regulation</keyword>
<dbReference type="InterPro" id="IPR013088">
    <property type="entry name" value="Znf_NHR/GATA"/>
</dbReference>
<sequence length="209" mass="24069">MEDGRHHHSEFNRVFETGNYHDSLSRMAQASRTMFTFADAYSRIAQEQHGSHHIPERLPTEQEVNDMIANAELIRNSLEFVRDVVQQSIRSERVREGNKPKAPMHYDDDEDVHMYGEGMKTQYTITEVKKRRGRAAPPGRCHSCNRVDTPEWRRGPDGARTLCNACGLHYAKLERKRQLEQRSIRPKPDERSHESSGSNGPDGKNGPYI</sequence>
<keyword evidence="2 6" id="KW-0863">Zinc-finger</keyword>
<feature type="compositionally biased region" description="Basic and acidic residues" evidence="7">
    <location>
        <begin position="174"/>
        <end position="194"/>
    </location>
</feature>
<evidence type="ECO:0000313" key="9">
    <source>
        <dbReference type="EMBL" id="KAF9747051.1"/>
    </source>
</evidence>
<dbReference type="CDD" id="cd00202">
    <property type="entry name" value="ZnF_GATA"/>
    <property type="match status" value="1"/>
</dbReference>
<dbReference type="GO" id="GO:0006355">
    <property type="term" value="P:regulation of DNA-templated transcription"/>
    <property type="evidence" value="ECO:0007669"/>
    <property type="project" value="InterPro"/>
</dbReference>
<protein>
    <recommendedName>
        <fullName evidence="8">GATA-type domain-containing protein</fullName>
    </recommendedName>
</protein>
<dbReference type="GO" id="GO:0043565">
    <property type="term" value="F:sequence-specific DNA binding"/>
    <property type="evidence" value="ECO:0007669"/>
    <property type="project" value="InterPro"/>
</dbReference>
<dbReference type="EMBL" id="JADCTT010000010">
    <property type="protein sequence ID" value="KAF9747051.1"/>
    <property type="molecule type" value="Genomic_DNA"/>
</dbReference>
<evidence type="ECO:0000259" key="8">
    <source>
        <dbReference type="PROSITE" id="PS50114"/>
    </source>
</evidence>
<dbReference type="PANTHER" id="PTHR47172:SF24">
    <property type="entry name" value="GATA ZINC FINGER DOMAIN-CONTAINING PROTEIN 14-RELATED"/>
    <property type="match status" value="1"/>
</dbReference>
<evidence type="ECO:0000256" key="1">
    <source>
        <dbReference type="ARBA" id="ARBA00022723"/>
    </source>
</evidence>
<feature type="domain" description="GATA-type" evidence="8">
    <location>
        <begin position="140"/>
        <end position="191"/>
    </location>
</feature>
<comment type="caution">
    <text evidence="9">The sequence shown here is derived from an EMBL/GenBank/DDBJ whole genome shotgun (WGS) entry which is preliminary data.</text>
</comment>
<keyword evidence="1" id="KW-0479">Metal-binding</keyword>
<keyword evidence="3" id="KW-0862">Zinc</keyword>
<proteinExistence type="predicted"/>
<dbReference type="PANTHER" id="PTHR47172">
    <property type="entry name" value="OS01G0976800 PROTEIN"/>
    <property type="match status" value="1"/>
</dbReference>
<dbReference type="SMART" id="SM00401">
    <property type="entry name" value="ZnF_GATA"/>
    <property type="match status" value="1"/>
</dbReference>
<accession>A0A8H7KD95</accession>
<dbReference type="InterPro" id="IPR000679">
    <property type="entry name" value="Znf_GATA"/>
</dbReference>
<evidence type="ECO:0000256" key="5">
    <source>
        <dbReference type="ARBA" id="ARBA00023163"/>
    </source>
</evidence>
<reference evidence="9" key="1">
    <citation type="submission" date="2020-10" db="EMBL/GenBank/DDBJ databases">
        <title>High-Quality Genome Resource of Clonostachys rosea strain S41 by Oxford Nanopore Long-Read Sequencing.</title>
        <authorList>
            <person name="Wang H."/>
        </authorList>
    </citation>
    <scope>NUCLEOTIDE SEQUENCE</scope>
    <source>
        <strain evidence="9">S41</strain>
    </source>
</reference>
<dbReference type="SUPFAM" id="SSF57716">
    <property type="entry name" value="Glucocorticoid receptor-like (DNA-binding domain)"/>
    <property type="match status" value="1"/>
</dbReference>
<dbReference type="PROSITE" id="PS50114">
    <property type="entry name" value="GATA_ZN_FINGER_2"/>
    <property type="match status" value="1"/>
</dbReference>